<evidence type="ECO:0000313" key="1">
    <source>
        <dbReference type="EMBL" id="PIP86982.1"/>
    </source>
</evidence>
<reference evidence="1 2" key="1">
    <citation type="submission" date="2017-09" db="EMBL/GenBank/DDBJ databases">
        <title>Depth-based differentiation of microbial function through sediment-hosted aquifers and enrichment of novel symbionts in the deep terrestrial subsurface.</title>
        <authorList>
            <person name="Probst A.J."/>
            <person name="Ladd B."/>
            <person name="Jarett J.K."/>
            <person name="Geller-Mcgrath D.E."/>
            <person name="Sieber C.M."/>
            <person name="Emerson J.B."/>
            <person name="Anantharaman K."/>
            <person name="Thomas B.C."/>
            <person name="Malmstrom R."/>
            <person name="Stieglmeier M."/>
            <person name="Klingl A."/>
            <person name="Woyke T."/>
            <person name="Ryan C.M."/>
            <person name="Banfield J.F."/>
        </authorList>
    </citation>
    <scope>NUCLEOTIDE SEQUENCE [LARGE SCALE GENOMIC DNA]</scope>
    <source>
        <strain evidence="1">CG22_combo_CG10-13_8_21_14_all_36_13</strain>
    </source>
</reference>
<accession>A0A2H0DXT3</accession>
<dbReference type="Gene3D" id="3.30.70.60">
    <property type="match status" value="1"/>
</dbReference>
<name>A0A2H0DXT3_9BACT</name>
<dbReference type="Proteomes" id="UP000231143">
    <property type="component" value="Unassembled WGS sequence"/>
</dbReference>
<comment type="caution">
    <text evidence="1">The sequence shown here is derived from an EMBL/GenBank/DDBJ whole genome shotgun (WGS) entry which is preliminary data.</text>
</comment>
<evidence type="ECO:0000313" key="2">
    <source>
        <dbReference type="Proteomes" id="UP000231143"/>
    </source>
</evidence>
<dbReference type="AlphaFoldDB" id="A0A2H0DXT3"/>
<dbReference type="Pfam" id="PF04350">
    <property type="entry name" value="PilO"/>
    <property type="match status" value="1"/>
</dbReference>
<organism evidence="1 2">
    <name type="scientific">Candidatus Campbellbacteria bacterium CG22_combo_CG10-13_8_21_14_all_36_13</name>
    <dbReference type="NCBI Taxonomy" id="1974529"/>
    <lineage>
        <taxon>Bacteria</taxon>
        <taxon>Candidatus Campbelliibacteriota</taxon>
    </lineage>
</organism>
<dbReference type="GO" id="GO:0043683">
    <property type="term" value="P:type IV pilus assembly"/>
    <property type="evidence" value="ECO:0007669"/>
    <property type="project" value="InterPro"/>
</dbReference>
<gene>
    <name evidence="1" type="ORF">COW81_02620</name>
</gene>
<dbReference type="EMBL" id="PCTT01000035">
    <property type="protein sequence ID" value="PIP86982.1"/>
    <property type="molecule type" value="Genomic_DNA"/>
</dbReference>
<dbReference type="GO" id="GO:0043107">
    <property type="term" value="P:type IV pilus-dependent motility"/>
    <property type="evidence" value="ECO:0007669"/>
    <property type="project" value="InterPro"/>
</dbReference>
<dbReference type="InterPro" id="IPR014717">
    <property type="entry name" value="Transl_elong_EF1B/ribsomal_bS6"/>
</dbReference>
<protein>
    <recommendedName>
        <fullName evidence="3">Pilus assembly protein PilO</fullName>
    </recommendedName>
</protein>
<sequence>MSKLITPIFLILLSVGLFVFFTNPTYLRSKELKETSASYNQVLDKSKELIALRESLLTTYNNFSASDVERLKKMLPDHVDNVRLIIEIDAIALQYGMTVKDASVAVQENTTQGDDTESIFEIQQDDKQKMQLSFSVVAPYNSFISFLKDLEKNLRIVDIESVSFTASEKDLYEYEIVITTYWLNPTL</sequence>
<evidence type="ECO:0008006" key="3">
    <source>
        <dbReference type="Google" id="ProtNLM"/>
    </source>
</evidence>
<dbReference type="InterPro" id="IPR007445">
    <property type="entry name" value="PilO"/>
</dbReference>
<proteinExistence type="predicted"/>